<dbReference type="Proteomes" id="UP000657918">
    <property type="component" value="Unassembled WGS sequence"/>
</dbReference>
<dbReference type="InterPro" id="IPR015424">
    <property type="entry name" value="PyrdxlP-dep_Trfase"/>
</dbReference>
<dbReference type="Gene3D" id="3.40.640.10">
    <property type="entry name" value="Type I PLP-dependent aspartate aminotransferase-like (Major domain)"/>
    <property type="match status" value="2"/>
</dbReference>
<keyword evidence="5" id="KW-1185">Reference proteome</keyword>
<feature type="domain" description="Aminotransferase class V" evidence="3">
    <location>
        <begin position="124"/>
        <end position="443"/>
    </location>
</feature>
<dbReference type="InterPro" id="IPR000192">
    <property type="entry name" value="Aminotrans_V_dom"/>
</dbReference>
<accession>A0A835K096</accession>
<evidence type="ECO:0000256" key="1">
    <source>
        <dbReference type="ARBA" id="ARBA00022898"/>
    </source>
</evidence>
<proteinExistence type="predicted"/>
<evidence type="ECO:0000313" key="4">
    <source>
        <dbReference type="EMBL" id="KAF9678993.1"/>
    </source>
</evidence>
<gene>
    <name evidence="4" type="ORF">SADUNF_Sadunf07G0093900</name>
</gene>
<evidence type="ECO:0000259" key="3">
    <source>
        <dbReference type="Pfam" id="PF00266"/>
    </source>
</evidence>
<keyword evidence="1" id="KW-0663">Pyridoxal phosphate</keyword>
<feature type="domain" description="Aminotransferase class V" evidence="3">
    <location>
        <begin position="768"/>
        <end position="1088"/>
    </location>
</feature>
<feature type="region of interest" description="Disordered" evidence="2">
    <location>
        <begin position="1"/>
        <end position="21"/>
    </location>
</feature>
<comment type="caution">
    <text evidence="4">The sequence shown here is derived from an EMBL/GenBank/DDBJ whole genome shotgun (WGS) entry which is preliminary data.</text>
</comment>
<dbReference type="InterPro" id="IPR015421">
    <property type="entry name" value="PyrdxlP-dep_Trfase_major"/>
</dbReference>
<feature type="compositionally biased region" description="Polar residues" evidence="2">
    <location>
        <begin position="7"/>
        <end position="21"/>
    </location>
</feature>
<name>A0A835K096_9ROSI</name>
<organism evidence="4 5">
    <name type="scientific">Salix dunnii</name>
    <dbReference type="NCBI Taxonomy" id="1413687"/>
    <lineage>
        <taxon>Eukaryota</taxon>
        <taxon>Viridiplantae</taxon>
        <taxon>Streptophyta</taxon>
        <taxon>Embryophyta</taxon>
        <taxon>Tracheophyta</taxon>
        <taxon>Spermatophyta</taxon>
        <taxon>Magnoliopsida</taxon>
        <taxon>eudicotyledons</taxon>
        <taxon>Gunneridae</taxon>
        <taxon>Pentapetalae</taxon>
        <taxon>rosids</taxon>
        <taxon>fabids</taxon>
        <taxon>Malpighiales</taxon>
        <taxon>Salicaceae</taxon>
        <taxon>Saliceae</taxon>
        <taxon>Salix</taxon>
    </lineage>
</organism>
<dbReference type="Gene3D" id="3.90.1150.10">
    <property type="entry name" value="Aspartate Aminotransferase, domain 1"/>
    <property type="match status" value="2"/>
</dbReference>
<evidence type="ECO:0000313" key="5">
    <source>
        <dbReference type="Proteomes" id="UP000657918"/>
    </source>
</evidence>
<dbReference type="SUPFAM" id="SSF53383">
    <property type="entry name" value="PLP-dependent transferases"/>
    <property type="match status" value="2"/>
</dbReference>
<dbReference type="PANTHER" id="PTHR43586">
    <property type="entry name" value="CYSTEINE DESULFURASE"/>
    <property type="match status" value="1"/>
</dbReference>
<dbReference type="Pfam" id="PF00266">
    <property type="entry name" value="Aminotran_5"/>
    <property type="match status" value="2"/>
</dbReference>
<protein>
    <recommendedName>
        <fullName evidence="3">Aminotransferase class V domain-containing protein</fullName>
    </recommendedName>
</protein>
<dbReference type="PANTHER" id="PTHR43586:SF8">
    <property type="entry name" value="CYSTEINE DESULFURASE 1, CHLOROPLASTIC"/>
    <property type="match status" value="1"/>
</dbReference>
<dbReference type="EMBL" id="JADGMS010000007">
    <property type="protein sequence ID" value="KAF9678993.1"/>
    <property type="molecule type" value="Genomic_DNA"/>
</dbReference>
<reference evidence="4 5" key="1">
    <citation type="submission" date="2020-10" db="EMBL/GenBank/DDBJ databases">
        <title>Plant Genome Project.</title>
        <authorList>
            <person name="Zhang R.-G."/>
        </authorList>
    </citation>
    <scope>NUCLEOTIDE SEQUENCE [LARGE SCALE GENOMIC DNA]</scope>
    <source>
        <strain evidence="4">FAFU-HL-1</strain>
        <tissue evidence="4">Leaf</tissue>
    </source>
</reference>
<sequence length="1285" mass="143723">MLRETTRSTQVLTSKNDRTSTVLENNSPTVLITTSSYGSSSSSISSSIEHLFRCSESFGKLDIGVTKSNSTEKKLAWLRSQITGDDVEFDSPFGKRRLTYADHTASGRSLLYIENFIIDNVLPFYGNTHTSDSYVGHQTTKMLREAAEYIKKCLGGGEDDAIMFCGSGSTAAIKRLQEVMGVAVASTLRERVIKCLSNEERWVVFVGPYEHHSNLLSWRQSLAEVVEIGLDDNGLIDIEDLRRRLESYKYANRPILGSFSACSNVTGIYSDTRRISQLLHRYGGFACFDFAASGPYVKINMRSGEVDGYDAIFLSPHKFLGGPGSPGILLMSRALYQLGSSAPSTCGGGTVNYVNGFSEKDTLYYTDIEERESGGTPQIIQTIRASLTFWIKEYISHQVIKEQEDTYIEKALNRLLPNKNIWVLGNTTAKRQAILSFLIHSTTNSSSNGMAQEFDGIYSKDFNDGVFNMWRETGSSRDKPLHGPFIAALLNDLFGIQARGGCACAGPYGHSLLHVDESSTLAFRSAIEKGYAGVKPGWTRVSFPYYMANEEFEFILTAIEFLAIYGQRFLPLYHFNWKTGSWTFKKGGFKDLVVEKTSDNINKFGSYLMRAKQIANLLPKFPSQRKIPQVIDPHLLYFREPEQSMLRETTPSAQVMTSKDTRTSSTVWENNSPTVLTASSGGSSSSPISSSVEHLFRSSESFRALDIGVPESTSTEKKLAWLRSQIIGDDVEFDSPFGKRRLTYADHTASGRSLLYIENFIINNVLPFYGNTHTSDSYVGHQTTKMLREAAEYIKKCLGGRQDDAIMFCGSGTTAAIKRLQEVMGIAVASTLRERVIKCLSNEERWVVFVGPYEHHSNLLSWRQSLAEVVEIGLDDNGLIDIEELRRRLETYRHANRPILGSFSASSNVTGIYSDTRRISQLLHEHGGFACFDFAASGPYVKINMKSGEVDGYDAIFLSPHKFLGGPGSPGVLLMSRALYQLGSSAPSTCGGGTVNYVNGFSEKDTLYLKDIEERECGGTPPIIQTIRASLNFWIKEYISHQVIKEQEDTYIEKALNRLLPNKNIWVLGNTTAKRQAILSFLIHSTTNSSSTAMAQDCDGIQSKDVNDEVLYMWRETGNKRDKPLHGPFIAALLNDLFGIQARGGCACAGPYGHSLLHVDEPRSLAFRSAIEKGYCGVKPGWTRVSFPYYMSNEKFEFILTAIEFTAIYGQRFLPLYHFNWKTGSWTFKQRELKDLVDKENNGGYIHNFESYLIRAKQIANLLPKFPSQRKIPQDIDPDLLFFRV</sequence>
<dbReference type="InterPro" id="IPR015422">
    <property type="entry name" value="PyrdxlP-dep_Trfase_small"/>
</dbReference>
<evidence type="ECO:0000256" key="2">
    <source>
        <dbReference type="SAM" id="MobiDB-lite"/>
    </source>
</evidence>
<dbReference type="OrthoDB" id="420046at2759"/>